<name>A0ABY5YG26_9DEIO</name>
<feature type="transmembrane region" description="Helical" evidence="2">
    <location>
        <begin position="52"/>
        <end position="72"/>
    </location>
</feature>
<evidence type="ECO:0000313" key="4">
    <source>
        <dbReference type="Proteomes" id="UP001060261"/>
    </source>
</evidence>
<reference evidence="3" key="1">
    <citation type="submission" date="2022-09" db="EMBL/GenBank/DDBJ databases">
        <title>genome sequence of Deinococcus rubellus.</title>
        <authorList>
            <person name="Srinivasan S."/>
        </authorList>
    </citation>
    <scope>NUCLEOTIDE SEQUENCE</scope>
    <source>
        <strain evidence="3">Ant6</strain>
    </source>
</reference>
<sequence length="161" mass="17893">MLSSDEKQQILAEERALEQAEQEARQCSAHVRARETYRAEVRAAQRARPWRWRWVLGGGLLWTAAALAFLVMRQPPMPDDLSGGIASSALIERCERALLSQLGQLAAQFPDTQEAARQITSSTDGKRWDGWVVSSSNFSGRADFSCAYSPPTDSIQAQLIQ</sequence>
<keyword evidence="4" id="KW-1185">Reference proteome</keyword>
<gene>
    <name evidence="3" type="ORF">N0D28_13205</name>
</gene>
<dbReference type="Proteomes" id="UP001060261">
    <property type="component" value="Chromosome"/>
</dbReference>
<evidence type="ECO:0000256" key="1">
    <source>
        <dbReference type="SAM" id="Coils"/>
    </source>
</evidence>
<keyword evidence="1" id="KW-0175">Coiled coil</keyword>
<keyword evidence="2" id="KW-0472">Membrane</keyword>
<dbReference type="RefSeq" id="WP_260559959.1">
    <property type="nucleotide sequence ID" value="NZ_BAABEC010000074.1"/>
</dbReference>
<accession>A0ABY5YG26</accession>
<evidence type="ECO:0000313" key="3">
    <source>
        <dbReference type="EMBL" id="UWX63676.1"/>
    </source>
</evidence>
<proteinExistence type="predicted"/>
<protein>
    <submittedName>
        <fullName evidence="3">Uncharacterized protein</fullName>
    </submittedName>
</protein>
<organism evidence="3 4">
    <name type="scientific">Deinococcus rubellus</name>
    <dbReference type="NCBI Taxonomy" id="1889240"/>
    <lineage>
        <taxon>Bacteria</taxon>
        <taxon>Thermotogati</taxon>
        <taxon>Deinococcota</taxon>
        <taxon>Deinococci</taxon>
        <taxon>Deinococcales</taxon>
        <taxon>Deinococcaceae</taxon>
        <taxon>Deinococcus</taxon>
    </lineage>
</organism>
<dbReference type="EMBL" id="CP104213">
    <property type="protein sequence ID" value="UWX63676.1"/>
    <property type="molecule type" value="Genomic_DNA"/>
</dbReference>
<evidence type="ECO:0000256" key="2">
    <source>
        <dbReference type="SAM" id="Phobius"/>
    </source>
</evidence>
<feature type="coiled-coil region" evidence="1">
    <location>
        <begin position="3"/>
        <end position="30"/>
    </location>
</feature>
<keyword evidence="2" id="KW-1133">Transmembrane helix</keyword>
<keyword evidence="2" id="KW-0812">Transmembrane</keyword>